<organism evidence="2 3">
    <name type="scientific">Collybiopsis confluens</name>
    <dbReference type="NCBI Taxonomy" id="2823264"/>
    <lineage>
        <taxon>Eukaryota</taxon>
        <taxon>Fungi</taxon>
        <taxon>Dikarya</taxon>
        <taxon>Basidiomycota</taxon>
        <taxon>Agaricomycotina</taxon>
        <taxon>Agaricomycetes</taxon>
        <taxon>Agaricomycetidae</taxon>
        <taxon>Agaricales</taxon>
        <taxon>Marasmiineae</taxon>
        <taxon>Omphalotaceae</taxon>
        <taxon>Collybiopsis</taxon>
    </lineage>
</organism>
<dbReference type="AlphaFoldDB" id="A0A8H5LK83"/>
<dbReference type="Proteomes" id="UP000518752">
    <property type="component" value="Unassembled WGS sequence"/>
</dbReference>
<name>A0A8H5LK83_9AGAR</name>
<dbReference type="EMBL" id="JAACJN010000218">
    <property type="protein sequence ID" value="KAF5360128.1"/>
    <property type="molecule type" value="Genomic_DNA"/>
</dbReference>
<feature type="transmembrane region" description="Helical" evidence="1">
    <location>
        <begin position="218"/>
        <end position="239"/>
    </location>
</feature>
<evidence type="ECO:0000313" key="2">
    <source>
        <dbReference type="EMBL" id="KAF5360128.1"/>
    </source>
</evidence>
<reference evidence="2 3" key="1">
    <citation type="journal article" date="2020" name="ISME J.">
        <title>Uncovering the hidden diversity of litter-decomposition mechanisms in mushroom-forming fungi.</title>
        <authorList>
            <person name="Floudas D."/>
            <person name="Bentzer J."/>
            <person name="Ahren D."/>
            <person name="Johansson T."/>
            <person name="Persson P."/>
            <person name="Tunlid A."/>
        </authorList>
    </citation>
    <scope>NUCLEOTIDE SEQUENCE [LARGE SCALE GENOMIC DNA]</scope>
    <source>
        <strain evidence="2 3">CBS 406.79</strain>
    </source>
</reference>
<accession>A0A8H5LK83</accession>
<evidence type="ECO:0000313" key="3">
    <source>
        <dbReference type="Proteomes" id="UP000518752"/>
    </source>
</evidence>
<protein>
    <submittedName>
        <fullName evidence="2">Uncharacterized protein</fullName>
    </submittedName>
</protein>
<feature type="transmembrane region" description="Helical" evidence="1">
    <location>
        <begin position="251"/>
        <end position="276"/>
    </location>
</feature>
<sequence length="305" mass="33845">MSSADQDAILNIGIYLCQHILADIVSSGAFFGFYLMAFVMTVKTYRIDGRARKIILAGLLFSFILCCWDLLLSKLPRLLIFIRTALIDQSSRDMSINMQTATDAVSGWNSALTWPFNINLLIGDSIVCWRASAIWNGRKPVKNLLILLMIANAALDIADALMDDITTAEFVILDSVSSFFSFGVNFLATVMITLTAWNFYWKIRDFSYCRVGINLRKLLLFLIESGSIFCLVQLVYALIQLPSLESNRSTTLAIYLIGCLCNISAVLYPLTVIAFIDSLSSSPVDTLYSTQVMDTQIGSPSLPQG</sequence>
<feature type="transmembrane region" description="Helical" evidence="1">
    <location>
        <begin position="54"/>
        <end position="71"/>
    </location>
</feature>
<evidence type="ECO:0000256" key="1">
    <source>
        <dbReference type="SAM" id="Phobius"/>
    </source>
</evidence>
<feature type="transmembrane region" description="Helical" evidence="1">
    <location>
        <begin position="20"/>
        <end position="42"/>
    </location>
</feature>
<proteinExistence type="predicted"/>
<feature type="transmembrane region" description="Helical" evidence="1">
    <location>
        <begin position="178"/>
        <end position="197"/>
    </location>
</feature>
<keyword evidence="1" id="KW-0812">Transmembrane</keyword>
<keyword evidence="3" id="KW-1185">Reference proteome</keyword>
<dbReference type="OrthoDB" id="3026602at2759"/>
<comment type="caution">
    <text evidence="2">The sequence shown here is derived from an EMBL/GenBank/DDBJ whole genome shotgun (WGS) entry which is preliminary data.</text>
</comment>
<keyword evidence="1" id="KW-1133">Transmembrane helix</keyword>
<gene>
    <name evidence="2" type="ORF">D9757_011742</name>
</gene>
<keyword evidence="1" id="KW-0472">Membrane</keyword>